<evidence type="ECO:0000259" key="1">
    <source>
        <dbReference type="PROSITE" id="PS50013"/>
    </source>
</evidence>
<feature type="domain" description="Chromo" evidence="1">
    <location>
        <begin position="279"/>
        <end position="312"/>
    </location>
</feature>
<accession>A0A023F281</accession>
<dbReference type="PROSITE" id="PS50994">
    <property type="entry name" value="INTEGRASE"/>
    <property type="match status" value="1"/>
</dbReference>
<name>A0A023F281_TRIIF</name>
<dbReference type="AlphaFoldDB" id="A0A023F281"/>
<dbReference type="SUPFAM" id="SSF53098">
    <property type="entry name" value="Ribonuclease H-like"/>
    <property type="match status" value="1"/>
</dbReference>
<protein>
    <recommendedName>
        <fullName evidence="4">Integrase catalytic domain-containing protein</fullName>
    </recommendedName>
</protein>
<evidence type="ECO:0008006" key="4">
    <source>
        <dbReference type="Google" id="ProtNLM"/>
    </source>
</evidence>
<dbReference type="PANTHER" id="PTHR46585">
    <property type="entry name" value="INTEGRASE CORE DOMAIN CONTAINING PROTEIN"/>
    <property type="match status" value="1"/>
</dbReference>
<feature type="non-terminal residue" evidence="3">
    <location>
        <position position="1"/>
    </location>
</feature>
<dbReference type="InterPro" id="IPR036397">
    <property type="entry name" value="RNaseH_sf"/>
</dbReference>
<feature type="domain" description="Integrase catalytic" evidence="2">
    <location>
        <begin position="21"/>
        <end position="190"/>
    </location>
</feature>
<dbReference type="Gene3D" id="3.30.420.10">
    <property type="entry name" value="Ribonuclease H-like superfamily/Ribonuclease H"/>
    <property type="match status" value="1"/>
</dbReference>
<proteinExistence type="evidence at transcript level"/>
<dbReference type="InterPro" id="IPR012337">
    <property type="entry name" value="RNaseH-like_sf"/>
</dbReference>
<dbReference type="PANTHER" id="PTHR46585:SF1">
    <property type="entry name" value="CHROMO DOMAIN-CONTAINING PROTEIN"/>
    <property type="match status" value="1"/>
</dbReference>
<evidence type="ECO:0000259" key="2">
    <source>
        <dbReference type="PROSITE" id="PS50994"/>
    </source>
</evidence>
<dbReference type="EMBL" id="GBBI01003516">
    <property type="protein sequence ID" value="JAC15196.1"/>
    <property type="molecule type" value="mRNA"/>
</dbReference>
<reference evidence="3" key="1">
    <citation type="journal article" date="2014" name="PLoS Negl. Trop. Dis.">
        <title>An updated insight into the Sialotranscriptome of Triatoma infestans: developmental stage and geographic variations.</title>
        <authorList>
            <person name="Schwarz A."/>
            <person name="Medrano-Mercado N."/>
            <person name="Schaub G.A."/>
            <person name="Struchiner C.J."/>
            <person name="Bargues M.D."/>
            <person name="Levy M.Z."/>
            <person name="Ribeiro J.M."/>
        </authorList>
    </citation>
    <scope>NUCLEOTIDE SEQUENCE</scope>
    <source>
        <strain evidence="3">Chile</strain>
        <tissue evidence="3">Salivary glands</tissue>
    </source>
</reference>
<sequence length="312" mass="36947">LNHKDMSSKEAVVFELHRPARSRYPRRRTLLKGIDDLWQADLMEMILYARQNSGYKYILAVIDCFSKYAWVEPVKSKNAKDITQAMNNIFISSGRVPKNIQTDNGKEFYNVSFKKLMEKHKINHYSTYSQVKSSIVERFNRTFKSMMYQLFSLRGNYNYTKHLPDLINTYNNKLHRTIGMTPSEVNSGNEAILLANVYSSKVKRKDKQRFKEGDYVRVSKKRTIFSKGYTPNWSTEIFKIKNVRNTIPYTYLLEDLTGQPIQGAFYTQELQKTKYKDVYLVEKILRRKKNKLYVKWLGFKKPSWINKNDLVE</sequence>
<dbReference type="GO" id="GO:0003676">
    <property type="term" value="F:nucleic acid binding"/>
    <property type="evidence" value="ECO:0007669"/>
    <property type="project" value="InterPro"/>
</dbReference>
<dbReference type="Pfam" id="PF00665">
    <property type="entry name" value="rve"/>
    <property type="match status" value="1"/>
</dbReference>
<evidence type="ECO:0000313" key="3">
    <source>
        <dbReference type="EMBL" id="JAC15196.1"/>
    </source>
</evidence>
<dbReference type="PROSITE" id="PS50013">
    <property type="entry name" value="CHROMO_2"/>
    <property type="match status" value="1"/>
</dbReference>
<dbReference type="InterPro" id="IPR001584">
    <property type="entry name" value="Integrase_cat-core"/>
</dbReference>
<dbReference type="InterPro" id="IPR000953">
    <property type="entry name" value="Chromo/chromo_shadow_dom"/>
</dbReference>
<organism evidence="3">
    <name type="scientific">Triatoma infestans</name>
    <name type="common">Assassin bug</name>
    <dbReference type="NCBI Taxonomy" id="30076"/>
    <lineage>
        <taxon>Eukaryota</taxon>
        <taxon>Metazoa</taxon>
        <taxon>Ecdysozoa</taxon>
        <taxon>Arthropoda</taxon>
        <taxon>Hexapoda</taxon>
        <taxon>Insecta</taxon>
        <taxon>Pterygota</taxon>
        <taxon>Neoptera</taxon>
        <taxon>Paraneoptera</taxon>
        <taxon>Hemiptera</taxon>
        <taxon>Heteroptera</taxon>
        <taxon>Panheteroptera</taxon>
        <taxon>Cimicomorpha</taxon>
        <taxon>Reduviidae</taxon>
        <taxon>Triatominae</taxon>
        <taxon>Triatoma</taxon>
    </lineage>
</organism>
<dbReference type="GO" id="GO:0015074">
    <property type="term" value="P:DNA integration"/>
    <property type="evidence" value="ECO:0007669"/>
    <property type="project" value="InterPro"/>
</dbReference>